<keyword evidence="3 8" id="KW-1133">Transmembrane helix</keyword>
<feature type="transmembrane region" description="Helical" evidence="8">
    <location>
        <begin position="625"/>
        <end position="645"/>
    </location>
</feature>
<feature type="transmembrane region" description="Helical" evidence="8">
    <location>
        <begin position="699"/>
        <end position="724"/>
    </location>
</feature>
<feature type="region of interest" description="Disordered" evidence="7">
    <location>
        <begin position="883"/>
        <end position="920"/>
    </location>
</feature>
<feature type="compositionally biased region" description="Polar residues" evidence="7">
    <location>
        <begin position="902"/>
        <end position="913"/>
    </location>
</feature>
<evidence type="ECO:0000259" key="10">
    <source>
        <dbReference type="PROSITE" id="PS50259"/>
    </source>
</evidence>
<dbReference type="WBParaSite" id="PSAMB.scaffold9248size5183.g32271.t1">
    <property type="protein sequence ID" value="PSAMB.scaffold9248size5183.g32271.t1"/>
    <property type="gene ID" value="PSAMB.scaffold9248size5183.g32271"/>
</dbReference>
<dbReference type="InterPro" id="IPR001828">
    <property type="entry name" value="ANF_lig-bd_rcpt"/>
</dbReference>
<dbReference type="InterPro" id="IPR028082">
    <property type="entry name" value="Peripla_BP_I"/>
</dbReference>
<organism evidence="11 12">
    <name type="scientific">Plectus sambesii</name>
    <dbReference type="NCBI Taxonomy" id="2011161"/>
    <lineage>
        <taxon>Eukaryota</taxon>
        <taxon>Metazoa</taxon>
        <taxon>Ecdysozoa</taxon>
        <taxon>Nematoda</taxon>
        <taxon>Chromadorea</taxon>
        <taxon>Plectida</taxon>
        <taxon>Plectina</taxon>
        <taxon>Plectoidea</taxon>
        <taxon>Plectidae</taxon>
        <taxon>Plectus</taxon>
    </lineage>
</organism>
<evidence type="ECO:0000256" key="1">
    <source>
        <dbReference type="ARBA" id="ARBA00004141"/>
    </source>
</evidence>
<evidence type="ECO:0000256" key="7">
    <source>
        <dbReference type="SAM" id="MobiDB-lite"/>
    </source>
</evidence>
<sequence>MRPLFSWCLLCVLHAASGFNNITVSSQSSAALTQNNASPLSNVRFSVRSHRILDDIVVVPSNRRLYMLVVMPVHESRNYQGYECGEVDINGFIKLAAFLKALAEVNANKAILPGIDLGAIVIDSCASDLRTVADFYELLAGTNIERKDIVAIVRADRTEMINFDALSRYFRLPTVNAYITPSLMVRDGFTAGTLPSDAAIVTAIADLLVAMEWSCVNILFDGAAMYAETAMLMRTVAEQRKLCVNENIVFNGAPTANTAQLAIRKLLLSEARVVIVFASDRTLLQLIAALRAEQVNHQRFMFIIEQSERWSNSRTFDAAWRDFDQLLFSITNRRFVRTNKFATYMNELTSSFPHFPFPRRWFQEFWQSAVRTNKFATYMNELTSSFPHFPFPRRWFQEFWQSAFECHFSSGSADTVASQYSRPCSPSERLNLTEVVADINVLPTVLSVEAVARGVQKLMESRCPGTLVQTLSDCLNNPEQPLIDAIKNLRFEHWLSPETIAFDGQGFRPAELTLHRVRIEGQILVTEHVGSWSQATGLIYDPNAVLLEERNGKKMRLLSSCKNSHCARAANLTATLATRPSFAAGLNNVGTLVFAAFASLWASVCLMCIYHQIASQVFADDDRSCILVVLTGLAMVSLVSMFFMMPPSLFTCAVRRVCLGFAWAFVLAPLLVRTISAWRQIVLYRGKKVRFREPEHKSSALALFYISIGLALVQMVLAIEWAVLESPTNLAYATYNEETSWRCAPGIDFEQRLIASLAFCGVLACVTMLCCFATCNQSTEHRYTFVVCLIPTATAVALYFTLPLARLPARDPIMAIALLVNAIVILVLIYARPVYKKQAETKQYGEDPEMIPGHATFWMNKHMLSQQTILALPSVGGKTIQYEGGSEFCPPPPAVPPRPSSRHTYNSTPTPSYHVSLAED</sequence>
<evidence type="ECO:0000256" key="3">
    <source>
        <dbReference type="ARBA" id="ARBA00022989"/>
    </source>
</evidence>
<dbReference type="PROSITE" id="PS50259">
    <property type="entry name" value="G_PROTEIN_RECEP_F3_4"/>
    <property type="match status" value="1"/>
</dbReference>
<dbReference type="SUPFAM" id="SSF53822">
    <property type="entry name" value="Periplasmic binding protein-like I"/>
    <property type="match status" value="1"/>
</dbReference>
<evidence type="ECO:0000256" key="6">
    <source>
        <dbReference type="ARBA" id="ARBA00023180"/>
    </source>
</evidence>
<feature type="compositionally biased region" description="Pro residues" evidence="7">
    <location>
        <begin position="889"/>
        <end position="899"/>
    </location>
</feature>
<keyword evidence="4 8" id="KW-0472">Membrane</keyword>
<evidence type="ECO:0000256" key="2">
    <source>
        <dbReference type="ARBA" id="ARBA00022692"/>
    </source>
</evidence>
<evidence type="ECO:0000256" key="8">
    <source>
        <dbReference type="SAM" id="Phobius"/>
    </source>
</evidence>
<dbReference type="AlphaFoldDB" id="A0A914XKV2"/>
<comment type="subcellular location">
    <subcellularLocation>
        <location evidence="1">Membrane</location>
        <topology evidence="1">Multi-pass membrane protein</topology>
    </subcellularLocation>
</comment>
<dbReference type="GO" id="GO:0016020">
    <property type="term" value="C:membrane"/>
    <property type="evidence" value="ECO:0007669"/>
    <property type="project" value="UniProtKB-SubCell"/>
</dbReference>
<feature type="transmembrane region" description="Helical" evidence="8">
    <location>
        <begin position="754"/>
        <end position="776"/>
    </location>
</feature>
<dbReference type="Pfam" id="PF00003">
    <property type="entry name" value="7tm_3"/>
    <property type="match status" value="1"/>
</dbReference>
<dbReference type="Proteomes" id="UP000887566">
    <property type="component" value="Unplaced"/>
</dbReference>
<proteinExistence type="predicted"/>
<dbReference type="Pfam" id="PF01094">
    <property type="entry name" value="ANF_receptor"/>
    <property type="match status" value="1"/>
</dbReference>
<feature type="transmembrane region" description="Helical" evidence="8">
    <location>
        <begin position="589"/>
        <end position="613"/>
    </location>
</feature>
<feature type="transmembrane region" description="Helical" evidence="8">
    <location>
        <begin position="813"/>
        <end position="831"/>
    </location>
</feature>
<keyword evidence="6" id="KW-0325">Glycoprotein</keyword>
<feature type="signal peptide" evidence="9">
    <location>
        <begin position="1"/>
        <end position="18"/>
    </location>
</feature>
<evidence type="ECO:0000256" key="5">
    <source>
        <dbReference type="ARBA" id="ARBA00023170"/>
    </source>
</evidence>
<evidence type="ECO:0000256" key="9">
    <source>
        <dbReference type="SAM" id="SignalP"/>
    </source>
</evidence>
<evidence type="ECO:0000313" key="11">
    <source>
        <dbReference type="Proteomes" id="UP000887566"/>
    </source>
</evidence>
<feature type="transmembrane region" description="Helical" evidence="8">
    <location>
        <begin position="783"/>
        <end position="801"/>
    </location>
</feature>
<dbReference type="Gene3D" id="3.40.50.2300">
    <property type="match status" value="3"/>
</dbReference>
<feature type="chain" id="PRO_5037596364" evidence="9">
    <location>
        <begin position="19"/>
        <end position="920"/>
    </location>
</feature>
<reference evidence="12" key="1">
    <citation type="submission" date="2022-11" db="UniProtKB">
        <authorList>
            <consortium name="WormBaseParasite"/>
        </authorList>
    </citation>
    <scope>IDENTIFICATION</scope>
</reference>
<accession>A0A914XKV2</accession>
<keyword evidence="11" id="KW-1185">Reference proteome</keyword>
<protein>
    <submittedName>
        <fullName evidence="12">G-protein coupled receptors family 3 profile domain-containing protein</fullName>
    </submittedName>
</protein>
<dbReference type="InterPro" id="IPR050726">
    <property type="entry name" value="mGluR"/>
</dbReference>
<name>A0A914XKV2_9BILA</name>
<dbReference type="PANTHER" id="PTHR24060">
    <property type="entry name" value="METABOTROPIC GLUTAMATE RECEPTOR"/>
    <property type="match status" value="1"/>
</dbReference>
<evidence type="ECO:0000256" key="4">
    <source>
        <dbReference type="ARBA" id="ARBA00023136"/>
    </source>
</evidence>
<keyword evidence="9" id="KW-0732">Signal</keyword>
<dbReference type="PRINTS" id="PR00248">
    <property type="entry name" value="GPCRMGR"/>
</dbReference>
<keyword evidence="2 8" id="KW-0812">Transmembrane</keyword>
<dbReference type="GO" id="GO:0004930">
    <property type="term" value="F:G protein-coupled receptor activity"/>
    <property type="evidence" value="ECO:0007669"/>
    <property type="project" value="InterPro"/>
</dbReference>
<dbReference type="InterPro" id="IPR017978">
    <property type="entry name" value="GPCR_3_C"/>
</dbReference>
<keyword evidence="5" id="KW-0675">Receptor</keyword>
<dbReference type="InterPro" id="IPR000337">
    <property type="entry name" value="GPCR_3"/>
</dbReference>
<evidence type="ECO:0000313" key="12">
    <source>
        <dbReference type="WBParaSite" id="PSAMB.scaffold9248size5183.g32271.t1"/>
    </source>
</evidence>
<feature type="domain" description="G-protein coupled receptors family 3 profile" evidence="10">
    <location>
        <begin position="587"/>
        <end position="765"/>
    </location>
</feature>
<feature type="transmembrane region" description="Helical" evidence="8">
    <location>
        <begin position="657"/>
        <end position="678"/>
    </location>
</feature>